<dbReference type="GO" id="GO:0033314">
    <property type="term" value="P:mitotic DNA replication checkpoint signaling"/>
    <property type="evidence" value="ECO:0007669"/>
    <property type="project" value="TreeGrafter"/>
</dbReference>
<keyword evidence="5" id="KW-1185">Reference proteome</keyword>
<evidence type="ECO:0000256" key="1">
    <source>
        <dbReference type="ARBA" id="ARBA00022737"/>
    </source>
</evidence>
<dbReference type="GO" id="GO:0006270">
    <property type="term" value="P:DNA replication initiation"/>
    <property type="evidence" value="ECO:0007669"/>
    <property type="project" value="TreeGrafter"/>
</dbReference>
<gene>
    <name evidence="4" type="ORF">EX30DRAFT_21434</name>
</gene>
<dbReference type="OrthoDB" id="251770at2759"/>
<dbReference type="Gene3D" id="3.40.50.10190">
    <property type="entry name" value="BRCT domain"/>
    <property type="match status" value="4"/>
</dbReference>
<dbReference type="CDD" id="cd18433">
    <property type="entry name" value="BRCT_Rad4_rpt3"/>
    <property type="match status" value="1"/>
</dbReference>
<evidence type="ECO:0000313" key="5">
    <source>
        <dbReference type="Proteomes" id="UP000298138"/>
    </source>
</evidence>
<dbReference type="InterPro" id="IPR001357">
    <property type="entry name" value="BRCT_dom"/>
</dbReference>
<feature type="domain" description="BRCT" evidence="3">
    <location>
        <begin position="393"/>
        <end position="479"/>
    </location>
</feature>
<organism evidence="4 5">
    <name type="scientific">Ascodesmis nigricans</name>
    <dbReference type="NCBI Taxonomy" id="341454"/>
    <lineage>
        <taxon>Eukaryota</taxon>
        <taxon>Fungi</taxon>
        <taxon>Dikarya</taxon>
        <taxon>Ascomycota</taxon>
        <taxon>Pezizomycotina</taxon>
        <taxon>Pezizomycetes</taxon>
        <taxon>Pezizales</taxon>
        <taxon>Ascodesmidaceae</taxon>
        <taxon>Ascodesmis</taxon>
    </lineage>
</organism>
<feature type="domain" description="BRCT" evidence="3">
    <location>
        <begin position="104"/>
        <end position="193"/>
    </location>
</feature>
<dbReference type="GO" id="GO:0007095">
    <property type="term" value="P:mitotic G2 DNA damage checkpoint signaling"/>
    <property type="evidence" value="ECO:0007669"/>
    <property type="project" value="TreeGrafter"/>
</dbReference>
<feature type="region of interest" description="Disordered" evidence="2">
    <location>
        <begin position="247"/>
        <end position="268"/>
    </location>
</feature>
<feature type="domain" description="BRCT" evidence="3">
    <location>
        <begin position="9"/>
        <end position="83"/>
    </location>
</feature>
<evidence type="ECO:0000256" key="2">
    <source>
        <dbReference type="SAM" id="MobiDB-lite"/>
    </source>
</evidence>
<feature type="domain" description="BRCT" evidence="3">
    <location>
        <begin position="285"/>
        <end position="380"/>
    </location>
</feature>
<feature type="compositionally biased region" description="Basic and acidic residues" evidence="2">
    <location>
        <begin position="544"/>
        <end position="554"/>
    </location>
</feature>
<dbReference type="PANTHER" id="PTHR13561">
    <property type="entry name" value="DNA REPLICATION REGULATOR DPB11-RELATED"/>
    <property type="match status" value="1"/>
</dbReference>
<proteinExistence type="predicted"/>
<dbReference type="Pfam" id="PF00533">
    <property type="entry name" value="BRCT"/>
    <property type="match status" value="1"/>
</dbReference>
<dbReference type="SMART" id="SM00292">
    <property type="entry name" value="BRCT"/>
    <property type="match status" value="4"/>
</dbReference>
<feature type="region of interest" description="Disordered" evidence="2">
    <location>
        <begin position="501"/>
        <end position="558"/>
    </location>
</feature>
<protein>
    <recommendedName>
        <fullName evidence="3">BRCT domain-containing protein</fullName>
    </recommendedName>
</protein>
<name>A0A4V6RHJ2_9PEZI</name>
<accession>A0A4V6RHJ2</accession>
<dbReference type="InParanoid" id="A0A4V6RHJ2"/>
<sequence length="636" mass="70789">MADPHEPGAAALPLRGVIITCTSLLPEERVALSDKATAMGAKCVLDLTSDVTHLVCAALGSPKYKYVARMRADVKVLAPKWVYAMYDQWIRGEDIDVHEFEREHRFPTLFGLKVSVTGITDVEERKRIEMECIRNGATYHPDLTRQVTHLLAEAPTGRKYDFAIAHHIPIVHPSWLDDSLARGMALDDIFYHPTLPLEKIGEGAKPAPIKAQTELPDYRGKRQIRQAAADKLSNQSQNLWENIMGHTSNGREEQHDQWEDKPRAPPAREDSLASVIAPAAVTPAKKTGILADVAVCIHGFDKRRTILLRDALESLAATVVSSVEALSRASEPRQYVLVSRQLQSSNYPLLLGGNMSVVTEWWLESCLHQKVFVEPSENDITTMAIPDGPIPDFEKLKICITLFTGIELTHWSKIIPMMGAEFSASLSPRCSVLIVNSKVEIEGAKVEYAATKKIPMVNPDWFIACVREQTRLPYESYQIDSSKLKTFLVHGKSMLQFDASKRKANDKDNDPLNPGQADASKRRRAEASNPAPDGSTSGNKPPKSRSDPGEETKLKSKSLKVTPVSKILRDCRVYVSREKLEVLAPPMCMEFNSRFVGPCTTVGVCCSWTRGKCDRETHQRIFADPPYSPVSPFTKK</sequence>
<feature type="compositionally biased region" description="Basic and acidic residues" evidence="2">
    <location>
        <begin position="501"/>
        <end position="510"/>
    </location>
</feature>
<dbReference type="SUPFAM" id="SSF52113">
    <property type="entry name" value="BRCT domain"/>
    <property type="match status" value="3"/>
</dbReference>
<dbReference type="AlphaFoldDB" id="A0A4V6RHJ2"/>
<reference evidence="4 5" key="1">
    <citation type="submission" date="2019-04" db="EMBL/GenBank/DDBJ databases">
        <title>Comparative genomics and transcriptomics to analyze fruiting body development in filamentous ascomycetes.</title>
        <authorList>
            <consortium name="DOE Joint Genome Institute"/>
            <person name="Lutkenhaus R."/>
            <person name="Traeger S."/>
            <person name="Breuer J."/>
            <person name="Kuo A."/>
            <person name="Lipzen A."/>
            <person name="Pangilinan J."/>
            <person name="Dilworth D."/>
            <person name="Sandor L."/>
            <person name="Poggeler S."/>
            <person name="Barry K."/>
            <person name="Grigoriev I.V."/>
            <person name="Nowrousian M."/>
        </authorList>
    </citation>
    <scope>NUCLEOTIDE SEQUENCE [LARGE SCALE GENOMIC DNA]</scope>
    <source>
        <strain evidence="4 5">CBS 389.68</strain>
    </source>
</reference>
<dbReference type="InterPro" id="IPR036420">
    <property type="entry name" value="BRCT_dom_sf"/>
</dbReference>
<dbReference type="CDD" id="cd17731">
    <property type="entry name" value="BRCT_TopBP1_rpt2_like"/>
    <property type="match status" value="1"/>
</dbReference>
<dbReference type="STRING" id="341454.A0A4V6RHJ2"/>
<dbReference type="Proteomes" id="UP000298138">
    <property type="component" value="Unassembled WGS sequence"/>
</dbReference>
<evidence type="ECO:0000313" key="4">
    <source>
        <dbReference type="EMBL" id="TGZ85335.1"/>
    </source>
</evidence>
<dbReference type="PANTHER" id="PTHR13561:SF20">
    <property type="entry name" value="DNA TOPOISOMERASE 2-BINDING PROTEIN 1"/>
    <property type="match status" value="1"/>
</dbReference>
<evidence type="ECO:0000259" key="3">
    <source>
        <dbReference type="PROSITE" id="PS50172"/>
    </source>
</evidence>
<dbReference type="FunCoup" id="A0A4V6RHJ2">
    <property type="interactions" value="26"/>
</dbReference>
<feature type="compositionally biased region" description="Basic and acidic residues" evidence="2">
    <location>
        <begin position="249"/>
        <end position="268"/>
    </location>
</feature>
<dbReference type="EMBL" id="ML220112">
    <property type="protein sequence ID" value="TGZ85335.1"/>
    <property type="molecule type" value="Genomic_DNA"/>
</dbReference>
<keyword evidence="1" id="KW-0677">Repeat</keyword>
<dbReference type="PROSITE" id="PS50172">
    <property type="entry name" value="BRCT"/>
    <property type="match status" value="4"/>
</dbReference>
<dbReference type="Pfam" id="PF12738">
    <property type="entry name" value="PTCB-BRCT"/>
    <property type="match status" value="2"/>
</dbReference>
<dbReference type="InterPro" id="IPR059215">
    <property type="entry name" value="BRCT2_TopBP1-like"/>
</dbReference>